<name>A0A0M8JPU3_9CHLR</name>
<evidence type="ECO:0000313" key="2">
    <source>
        <dbReference type="EMBL" id="GAP19401.1"/>
    </source>
</evidence>
<dbReference type="AlphaFoldDB" id="A0A0M8JPU3"/>
<protein>
    <submittedName>
        <fullName evidence="2">Protein containing MOSC domain</fullName>
    </submittedName>
</protein>
<dbReference type="GO" id="GO:0003824">
    <property type="term" value="F:catalytic activity"/>
    <property type="evidence" value="ECO:0007669"/>
    <property type="project" value="InterPro"/>
</dbReference>
<dbReference type="EMBL" id="DF967975">
    <property type="protein sequence ID" value="GAP19401.1"/>
    <property type="molecule type" value="Genomic_DNA"/>
</dbReference>
<dbReference type="PANTHER" id="PTHR36930:SF1">
    <property type="entry name" value="MOSC DOMAIN-CONTAINING PROTEIN"/>
    <property type="match status" value="1"/>
</dbReference>
<organism evidence="2">
    <name type="scientific">Levilinea saccharolytica</name>
    <dbReference type="NCBI Taxonomy" id="229921"/>
    <lineage>
        <taxon>Bacteria</taxon>
        <taxon>Bacillati</taxon>
        <taxon>Chloroflexota</taxon>
        <taxon>Anaerolineae</taxon>
        <taxon>Anaerolineales</taxon>
        <taxon>Anaerolineaceae</taxon>
        <taxon>Levilinea</taxon>
    </lineage>
</organism>
<proteinExistence type="predicted"/>
<dbReference type="SUPFAM" id="SSF50800">
    <property type="entry name" value="PK beta-barrel domain-like"/>
    <property type="match status" value="1"/>
</dbReference>
<sequence>MNLDQTARVEQVLTASQADSIAAEAQDRIEVTLEGVVGDKHYGFTRPADARTPWYPRGTPMRNSRQLTIVSVEELAEVAGVLGIPALLPEWLGANLLISGLPHLTQLPPGKRLFFPGDAVLVVEGENAPCRVAGAEVNRHFPERADLAGAFPKAAVHRRGIAAWVERAGWIAAGDIFQMGR</sequence>
<dbReference type="Gene3D" id="2.40.33.20">
    <property type="entry name" value="PK beta-barrel domain-like"/>
    <property type="match status" value="1"/>
</dbReference>
<dbReference type="OrthoDB" id="9808413at2"/>
<dbReference type="RefSeq" id="WP_062419682.1">
    <property type="nucleotide sequence ID" value="NZ_BBXZ01000175.1"/>
</dbReference>
<dbReference type="GO" id="GO:0030170">
    <property type="term" value="F:pyridoxal phosphate binding"/>
    <property type="evidence" value="ECO:0007669"/>
    <property type="project" value="InterPro"/>
</dbReference>
<reference evidence="2" key="1">
    <citation type="journal article" date="2015" name="Genome Announc.">
        <title>Draft Genome Sequences of Anaerolinea thermolimosa IMO-1, Bellilinea caldifistulae GOMI-1, Leptolinea tardivitalis YMTK-2, Levilinea saccharolytica KIBI-1, Longilinea arvoryzae KOME-1, Previously Described as Members of the Class Anaerolineae (Chloroflexi).</title>
        <authorList>
            <person name="Matsuura N."/>
            <person name="Tourlousse M.D."/>
            <person name="Ohashi A."/>
            <person name="Hugenholtz P."/>
            <person name="Sekiguchi Y."/>
        </authorList>
    </citation>
    <scope>NUCLEOTIDE SEQUENCE</scope>
    <source>
        <strain evidence="2">KIBI-1</strain>
    </source>
</reference>
<feature type="domain" description="MOSC" evidence="1">
    <location>
        <begin position="23"/>
        <end position="180"/>
    </location>
</feature>
<dbReference type="Pfam" id="PF03473">
    <property type="entry name" value="MOSC"/>
    <property type="match status" value="1"/>
</dbReference>
<evidence type="ECO:0000259" key="1">
    <source>
        <dbReference type="PROSITE" id="PS51340"/>
    </source>
</evidence>
<dbReference type="InterPro" id="IPR011037">
    <property type="entry name" value="Pyrv_Knase-like_insert_dom_sf"/>
</dbReference>
<dbReference type="PANTHER" id="PTHR36930">
    <property type="entry name" value="METAL-SULFUR CLUSTER BIOSYNTHESIS PROTEINS YUAD-RELATED"/>
    <property type="match status" value="1"/>
</dbReference>
<dbReference type="PROSITE" id="PS51340">
    <property type="entry name" value="MOSC"/>
    <property type="match status" value="1"/>
</dbReference>
<dbReference type="InterPro" id="IPR052716">
    <property type="entry name" value="MOSC_domain"/>
</dbReference>
<gene>
    <name evidence="2" type="ORF">LSAC_03303</name>
</gene>
<dbReference type="GO" id="GO:0030151">
    <property type="term" value="F:molybdenum ion binding"/>
    <property type="evidence" value="ECO:0007669"/>
    <property type="project" value="InterPro"/>
</dbReference>
<dbReference type="InterPro" id="IPR005302">
    <property type="entry name" value="MoCF_Sase_C"/>
</dbReference>
<accession>A0A0M8JPU3</accession>